<reference evidence="2" key="1">
    <citation type="submission" date="2019-03" db="EMBL/GenBank/DDBJ databases">
        <authorList>
            <person name="Olsen N.S."/>
            <person name="Kot W."/>
            <person name="Hansen L.H."/>
        </authorList>
    </citation>
    <scope>NUCLEOTIDE SEQUENCE [LARGE SCALE GENOMIC DNA]</scope>
</reference>
<dbReference type="EMBL" id="MK651787">
    <property type="protein sequence ID" value="QBZ71587.1"/>
    <property type="molecule type" value="Genomic_DNA"/>
</dbReference>
<proteinExistence type="predicted"/>
<dbReference type="GeneID" id="55013160"/>
<dbReference type="Gene3D" id="3.40.1350.10">
    <property type="match status" value="1"/>
</dbReference>
<keyword evidence="2" id="KW-1185">Reference proteome</keyword>
<evidence type="ECO:0000313" key="1">
    <source>
        <dbReference type="EMBL" id="QBZ71587.1"/>
    </source>
</evidence>
<sequence>MGTINKKVEFWREFYPEHKATYSPKEEVEQKITASHIQYNYPDLLAFHPVNESGGSGDAAYGAKLKALGRLAGISDWVILEPRGGYGFALIELKRNDRSKSRLNPEQKEILEKARARGGWTAVAWGADAFEVALDYYLSLPLANITKA</sequence>
<name>A0A4D6DYW9_9CAUD</name>
<dbReference type="GO" id="GO:0003676">
    <property type="term" value="F:nucleic acid binding"/>
    <property type="evidence" value="ECO:0007669"/>
    <property type="project" value="InterPro"/>
</dbReference>
<evidence type="ECO:0000313" key="2">
    <source>
        <dbReference type="Proteomes" id="UP000297046"/>
    </source>
</evidence>
<accession>A0A4D6DYW9</accession>
<organism evidence="1 2">
    <name type="scientific">Escherichia phage Sortsne</name>
    <dbReference type="NCBI Taxonomy" id="2562456"/>
    <lineage>
        <taxon>Viruses</taxon>
        <taxon>Duplodnaviria</taxon>
        <taxon>Heunggongvirae</taxon>
        <taxon>Uroviricota</taxon>
        <taxon>Caudoviricetes</taxon>
        <taxon>Sortsnevirus</taxon>
        <taxon>Sortsnevirus sortsne</taxon>
    </lineage>
</organism>
<dbReference type="Proteomes" id="UP000297046">
    <property type="component" value="Segment"/>
</dbReference>
<dbReference type="InterPro" id="IPR011856">
    <property type="entry name" value="tRNA_endonuc-like_dom_sf"/>
</dbReference>
<dbReference type="KEGG" id="vg:55013160"/>
<protein>
    <submittedName>
        <fullName evidence="1">Putative nuclease</fullName>
    </submittedName>
</protein>
<dbReference type="RefSeq" id="YP_009821675.1">
    <property type="nucleotide sequence ID" value="NC_048178.1"/>
</dbReference>